<evidence type="ECO:0000259" key="5">
    <source>
        <dbReference type="Pfam" id="PF07589"/>
    </source>
</evidence>
<comment type="subcellular location">
    <subcellularLocation>
        <location evidence="1">Cell membrane</location>
    </subcellularLocation>
</comment>
<feature type="chain" id="PRO_5004189790" description="Ice-binding protein C-terminal domain-containing protein" evidence="4">
    <location>
        <begin position="21"/>
        <end position="302"/>
    </location>
</feature>
<dbReference type="KEGG" id="mfa:Mfla_2428"/>
<evidence type="ECO:0000256" key="3">
    <source>
        <dbReference type="ARBA" id="ARBA00023136"/>
    </source>
</evidence>
<evidence type="ECO:0000256" key="1">
    <source>
        <dbReference type="ARBA" id="ARBA00004236"/>
    </source>
</evidence>
<feature type="signal peptide" evidence="4">
    <location>
        <begin position="1"/>
        <end position="20"/>
    </location>
</feature>
<dbReference type="Pfam" id="PF06977">
    <property type="entry name" value="SdiA-regulated"/>
    <property type="match status" value="1"/>
</dbReference>
<dbReference type="NCBIfam" id="TIGR02595">
    <property type="entry name" value="PEP_CTERM"/>
    <property type="match status" value="1"/>
</dbReference>
<keyword evidence="2" id="KW-1003">Cell membrane</keyword>
<dbReference type="InterPro" id="IPR009722">
    <property type="entry name" value="YjiK/CarP"/>
</dbReference>
<dbReference type="HOGENOM" id="CLU_920735_0_0_4"/>
<organism evidence="6 7">
    <name type="scientific">Methylobacillus flagellatus (strain ATCC 51484 / DSM 6875 / VKM B-1610 / KT)</name>
    <dbReference type="NCBI Taxonomy" id="265072"/>
    <lineage>
        <taxon>Bacteria</taxon>
        <taxon>Pseudomonadati</taxon>
        <taxon>Pseudomonadota</taxon>
        <taxon>Betaproteobacteria</taxon>
        <taxon>Nitrosomonadales</taxon>
        <taxon>Methylophilaceae</taxon>
        <taxon>Methylobacillus</taxon>
    </lineage>
</organism>
<dbReference type="RefSeq" id="WP_011480646.1">
    <property type="nucleotide sequence ID" value="NC_007947.1"/>
</dbReference>
<evidence type="ECO:0000313" key="6">
    <source>
        <dbReference type="EMBL" id="ABE50693.1"/>
    </source>
</evidence>
<gene>
    <name evidence="6" type="ordered locus">Mfla_2428</name>
</gene>
<keyword evidence="4" id="KW-0732">Signal</keyword>
<evidence type="ECO:0000313" key="7">
    <source>
        <dbReference type="Proteomes" id="UP000002440"/>
    </source>
</evidence>
<evidence type="ECO:0000256" key="4">
    <source>
        <dbReference type="SAM" id="SignalP"/>
    </source>
</evidence>
<dbReference type="EMBL" id="CP000284">
    <property type="protein sequence ID" value="ABE50693.1"/>
    <property type="molecule type" value="Genomic_DNA"/>
</dbReference>
<dbReference type="CDD" id="cd09971">
    <property type="entry name" value="SdiA-regulated"/>
    <property type="match status" value="1"/>
</dbReference>
<dbReference type="AlphaFoldDB" id="Q1GYJ4"/>
<dbReference type="Pfam" id="PF07589">
    <property type="entry name" value="PEP-CTERM"/>
    <property type="match status" value="1"/>
</dbReference>
<name>Q1GYJ4_METFK</name>
<evidence type="ECO:0000256" key="2">
    <source>
        <dbReference type="ARBA" id="ARBA00022475"/>
    </source>
</evidence>
<dbReference type="Proteomes" id="UP000002440">
    <property type="component" value="Chromosome"/>
</dbReference>
<dbReference type="GO" id="GO:0005886">
    <property type="term" value="C:plasma membrane"/>
    <property type="evidence" value="ECO:0007669"/>
    <property type="project" value="UniProtKB-SubCell"/>
</dbReference>
<feature type="domain" description="Ice-binding protein C-terminal" evidence="5">
    <location>
        <begin position="275"/>
        <end position="299"/>
    </location>
</feature>
<accession>Q1GYJ4</accession>
<dbReference type="SUPFAM" id="SSF50956">
    <property type="entry name" value="Thermostable phytase (3-phytase)"/>
    <property type="match status" value="1"/>
</dbReference>
<dbReference type="InterPro" id="IPR013424">
    <property type="entry name" value="Ice-binding_C"/>
</dbReference>
<keyword evidence="3" id="KW-0472">Membrane</keyword>
<proteinExistence type="predicted"/>
<sequence>MISRILVLFAGLSMSALAMAQPSLNLSGYTLGYQFRLPGQPGMAAETSAITYNWDTGTLFVVGDEAEAIVEVSKSGEVIGSMKLSGFDDTEALTYIGNGQFALGEERTQSLFKVTYEADTTLRRANALPAYSFGPYSNNEGLEGVSWDPRNNSFIAVKEKNPQAIYEANIDFNDGTGSHDILFDAALLGVLDLSDVQVLATVPSFLGTGLDDNLLVISQESRLLMEVTRTGEILGSINLRYLSGAAEGVTIDENGIIYVSQEQPSVFVFLPPTPAVPEPETYALMLLGLGLLGFAARRRRIA</sequence>
<dbReference type="STRING" id="265072.Mfla_2428"/>
<dbReference type="OrthoDB" id="8534799at2"/>
<keyword evidence="7" id="KW-1185">Reference proteome</keyword>
<reference evidence="6 7" key="1">
    <citation type="submission" date="2006-03" db="EMBL/GenBank/DDBJ databases">
        <title>Complete sequence of Methylobacillus flagellatus KT.</title>
        <authorList>
            <consortium name="US DOE Joint Genome Institute"/>
            <person name="Copeland A."/>
            <person name="Lucas S."/>
            <person name="Lapidus A."/>
            <person name="Barry K."/>
            <person name="Detter J.C."/>
            <person name="Glavina del Rio T."/>
            <person name="Hammon N."/>
            <person name="Israni S."/>
            <person name="Dalin E."/>
            <person name="Tice H."/>
            <person name="Pitluck S."/>
            <person name="Brettin T."/>
            <person name="Bruce D."/>
            <person name="Han C."/>
            <person name="Tapia R."/>
            <person name="Saunders E."/>
            <person name="Gilna P."/>
            <person name="Schmutz J."/>
            <person name="Larimer F."/>
            <person name="Land M."/>
            <person name="Kyrpides N."/>
            <person name="Anderson I."/>
            <person name="Richardson P."/>
        </authorList>
    </citation>
    <scope>NUCLEOTIDE SEQUENCE [LARGE SCALE GENOMIC DNA]</scope>
    <source>
        <strain evidence="7">KT / ATCC 51484 / DSM 6875</strain>
    </source>
</reference>
<protein>
    <recommendedName>
        <fullName evidence="5">Ice-binding protein C-terminal domain-containing protein</fullName>
    </recommendedName>
</protein>
<dbReference type="eggNOG" id="COG3204">
    <property type="taxonomic scope" value="Bacteria"/>
</dbReference>